<dbReference type="InterPro" id="IPR043862">
    <property type="entry name" value="DUF5824"/>
</dbReference>
<dbReference type="EMBL" id="MN739253">
    <property type="protein sequence ID" value="QHS95593.1"/>
    <property type="molecule type" value="Genomic_DNA"/>
</dbReference>
<sequence length="164" mass="18379">MSVKVPLKYLPSRLSNKDRAKIAADLAKSKRLYKRGKYYTRRQVASYPHRKSSHILNARHIYGIDKIRPSRELAAKTGCSIKALQAITKKGQGAYFSSGSRPNQTAHSWGYARLASAITGGKSAVVDFDIINKGCNHKTSKAYKMALKAKTIKRRHTRKIEATF</sequence>
<evidence type="ECO:0000259" key="1">
    <source>
        <dbReference type="Pfam" id="PF19141"/>
    </source>
</evidence>
<proteinExistence type="predicted"/>
<evidence type="ECO:0000313" key="2">
    <source>
        <dbReference type="EMBL" id="QHS95593.1"/>
    </source>
</evidence>
<protein>
    <recommendedName>
        <fullName evidence="1">DUF5824 domain-containing protein</fullName>
    </recommendedName>
</protein>
<dbReference type="Pfam" id="PF19141">
    <property type="entry name" value="DUF5824"/>
    <property type="match status" value="1"/>
</dbReference>
<organism evidence="2">
    <name type="scientific">viral metagenome</name>
    <dbReference type="NCBI Taxonomy" id="1070528"/>
    <lineage>
        <taxon>unclassified sequences</taxon>
        <taxon>metagenomes</taxon>
        <taxon>organismal metagenomes</taxon>
    </lineage>
</organism>
<feature type="domain" description="DUF5824" evidence="1">
    <location>
        <begin position="29"/>
        <end position="129"/>
    </location>
</feature>
<reference evidence="2" key="1">
    <citation type="journal article" date="2020" name="Nature">
        <title>Giant virus diversity and host interactions through global metagenomics.</title>
        <authorList>
            <person name="Schulz F."/>
            <person name="Roux S."/>
            <person name="Paez-Espino D."/>
            <person name="Jungbluth S."/>
            <person name="Walsh D.A."/>
            <person name="Denef V.J."/>
            <person name="McMahon K.D."/>
            <person name="Konstantinidis K.T."/>
            <person name="Eloe-Fadrosh E.A."/>
            <person name="Kyrpides N.C."/>
            <person name="Woyke T."/>
        </authorList>
    </citation>
    <scope>NUCLEOTIDE SEQUENCE</scope>
    <source>
        <strain evidence="2">GVMAG-M-3300018868-6</strain>
    </source>
</reference>
<dbReference type="AlphaFoldDB" id="A0A6C0BWF4"/>
<accession>A0A6C0BWF4</accession>
<name>A0A6C0BWF4_9ZZZZ</name>